<dbReference type="EMBL" id="CP003315">
    <property type="protein sequence ID" value="AFA41227.1"/>
    <property type="molecule type" value="Genomic_DNA"/>
</dbReference>
<dbReference type="GO" id="GO:0046872">
    <property type="term" value="F:metal ion binding"/>
    <property type="evidence" value="ECO:0007669"/>
    <property type="project" value="UniProtKB-KW"/>
</dbReference>
<comment type="cofactor">
    <cofactor evidence="6">
        <name>Mg(2+)</name>
        <dbReference type="ChEBI" id="CHEBI:18420"/>
    </cofactor>
    <cofactor evidence="6">
        <name>Mn(2+)</name>
        <dbReference type="ChEBI" id="CHEBI:29035"/>
    </cofactor>
    <text evidence="6">Probably binds two magnesium or manganese ions per subunit.</text>
</comment>
<evidence type="ECO:0000256" key="1">
    <source>
        <dbReference type="ARBA" id="ARBA00007092"/>
    </source>
</evidence>
<dbReference type="KEGG" id="wgl:WIGMOR_0395"/>
<feature type="binding site" evidence="6">
    <location>
        <position position="151"/>
    </location>
    <ligand>
        <name>Mg(2+)</name>
        <dbReference type="ChEBI" id="CHEBI:18420"/>
        <label>1</label>
    </ligand>
</feature>
<dbReference type="InterPro" id="IPR036691">
    <property type="entry name" value="Endo/exonu/phosph_ase_sf"/>
</dbReference>
<evidence type="ECO:0000313" key="10">
    <source>
        <dbReference type="Proteomes" id="UP000009061"/>
    </source>
</evidence>
<dbReference type="NCBIfam" id="TIGR00633">
    <property type="entry name" value="xth"/>
    <property type="match status" value="1"/>
</dbReference>
<keyword evidence="2 6" id="KW-0479">Metal-binding</keyword>
<dbReference type="Pfam" id="PF03372">
    <property type="entry name" value="Exo_endo_phos"/>
    <property type="match status" value="1"/>
</dbReference>
<keyword evidence="6" id="KW-0464">Manganese</keyword>
<dbReference type="GO" id="GO:0006281">
    <property type="term" value="P:DNA repair"/>
    <property type="evidence" value="ECO:0007669"/>
    <property type="project" value="InterPro"/>
</dbReference>
<name>H6Q4U4_WIGGL</name>
<feature type="active site" evidence="5">
    <location>
        <position position="109"/>
    </location>
</feature>
<evidence type="ECO:0000313" key="9">
    <source>
        <dbReference type="EMBL" id="AFA41227.1"/>
    </source>
</evidence>
<evidence type="ECO:0000259" key="8">
    <source>
        <dbReference type="Pfam" id="PF03372"/>
    </source>
</evidence>
<evidence type="ECO:0000256" key="2">
    <source>
        <dbReference type="ARBA" id="ARBA00022723"/>
    </source>
</evidence>
<evidence type="ECO:0000256" key="6">
    <source>
        <dbReference type="PIRSR" id="PIRSR604808-2"/>
    </source>
</evidence>
<dbReference type="InterPro" id="IPR037493">
    <property type="entry name" value="ExoIII-like"/>
</dbReference>
<feature type="site" description="Important for catalytic activity" evidence="7">
    <location>
        <position position="229"/>
    </location>
</feature>
<keyword evidence="9" id="KW-0269">Exonuclease</keyword>
<reference evidence="9 10" key="1">
    <citation type="journal article" date="2012" name="MBio">
        <title>Insight into the transmission biology and species-specific functional capabilities of tsetse (Diptera: glossinidae) obligate symbiont wigglesworthia.</title>
        <authorList>
            <person name="Rio R.V."/>
            <person name="Symula R.E."/>
            <person name="Wang J."/>
            <person name="Lohs C."/>
            <person name="Wu Y.N."/>
            <person name="Snyder A.K."/>
            <person name="Bjornson R.D."/>
            <person name="Oshima K."/>
            <person name="Biehl B.S."/>
            <person name="Perna N.T."/>
            <person name="Hattori M."/>
            <person name="Aksoy S."/>
        </authorList>
    </citation>
    <scope>NUCLEOTIDE SEQUENCE [LARGE SCALE GENOMIC DNA]</scope>
    <source>
        <strain evidence="9">WGM</strain>
    </source>
</reference>
<dbReference type="NCBIfam" id="NF008733">
    <property type="entry name" value="PRK11756.1"/>
    <property type="match status" value="1"/>
</dbReference>
<dbReference type="AlphaFoldDB" id="H6Q4U4"/>
<gene>
    <name evidence="9" type="primary">xthA</name>
    <name evidence="9" type="ORF">WIGMOR_0395</name>
</gene>
<keyword evidence="10" id="KW-1185">Reference proteome</keyword>
<feature type="binding site" evidence="6">
    <location>
        <position position="7"/>
    </location>
    <ligand>
        <name>Mg(2+)</name>
        <dbReference type="ChEBI" id="CHEBI:18420"/>
        <label>1</label>
    </ligand>
</feature>
<dbReference type="HOGENOM" id="CLU_027539_0_3_6"/>
<comment type="similarity">
    <text evidence="1">Belongs to the DNA repair enzymes AP/ExoA family.</text>
</comment>
<feature type="site" description="Transition state stabilizer" evidence="7">
    <location>
        <position position="153"/>
    </location>
</feature>
<keyword evidence="4 6" id="KW-0460">Magnesium</keyword>
<feature type="domain" description="Endonuclease/exonuclease/phosphatase" evidence="8">
    <location>
        <begin position="4"/>
        <end position="259"/>
    </location>
</feature>
<dbReference type="InterPro" id="IPR004808">
    <property type="entry name" value="AP_endonuc_1"/>
</dbReference>
<dbReference type="RefSeq" id="WP_014354166.1">
    <property type="nucleotide sequence ID" value="NC_016893.1"/>
</dbReference>
<evidence type="ECO:0000256" key="7">
    <source>
        <dbReference type="PIRSR" id="PIRSR604808-3"/>
    </source>
</evidence>
<dbReference type="eggNOG" id="COG0708">
    <property type="taxonomic scope" value="Bacteria"/>
</dbReference>
<proteinExistence type="inferred from homology"/>
<dbReference type="InterPro" id="IPR005135">
    <property type="entry name" value="Endo/exonuclease/phosphatase"/>
</dbReference>
<keyword evidence="9" id="KW-0540">Nuclease</keyword>
<feature type="site" description="Interaction with DNA substrate" evidence="7">
    <location>
        <position position="259"/>
    </location>
</feature>
<feature type="active site" description="Proton acceptor" evidence="5">
    <location>
        <position position="259"/>
    </location>
</feature>
<feature type="active site" description="Proton donor/acceptor" evidence="5">
    <location>
        <position position="151"/>
    </location>
</feature>
<dbReference type="SUPFAM" id="SSF56219">
    <property type="entry name" value="DNase I-like"/>
    <property type="match status" value="1"/>
</dbReference>
<sequence>MQFISFNINGVRAHEKQVLFIMRSIYPEIIGLQEIKTQEEYFPEKKFLQYGYRAHVYGQKQYHGVAFLSRIKIQKTFRGLYNYDNRQRRVIAIELKTKKIKKLIVINIYAPHGESFYKTDKFEEKKFFYQKLYLFLKRNCEKNAHILIMGDMNISPTDLDIGLSVNSYKQWLNLKKCAFLPEERMWLNNLFQLGFKDVFRYLYPQKKNFYSWFDYRSQGYLKNIGLRIDLFLATHNILKYIQSSGILYHIRLIHTASDHVPIWIKMNI</sequence>
<protein>
    <submittedName>
        <fullName evidence="9">Exonuclease III</fullName>
    </submittedName>
</protein>
<evidence type="ECO:0000256" key="5">
    <source>
        <dbReference type="PIRSR" id="PIRSR604808-1"/>
    </source>
</evidence>
<dbReference type="PROSITE" id="PS51435">
    <property type="entry name" value="AP_NUCLEASE_F1_4"/>
    <property type="match status" value="1"/>
</dbReference>
<dbReference type="Proteomes" id="UP000009061">
    <property type="component" value="Chromosome"/>
</dbReference>
<dbReference type="STRING" id="1142511.WIGMOR_0395"/>
<dbReference type="PANTHER" id="PTHR43250">
    <property type="entry name" value="EXODEOXYRIBONUCLEASE III"/>
    <property type="match status" value="1"/>
</dbReference>
<evidence type="ECO:0000256" key="3">
    <source>
        <dbReference type="ARBA" id="ARBA00022801"/>
    </source>
</evidence>
<dbReference type="PANTHER" id="PTHR43250:SF2">
    <property type="entry name" value="EXODEOXYRIBONUCLEASE III"/>
    <property type="match status" value="1"/>
</dbReference>
<feature type="binding site" evidence="6">
    <location>
        <position position="259"/>
    </location>
    <ligand>
        <name>Mg(2+)</name>
        <dbReference type="ChEBI" id="CHEBI:18420"/>
        <label>1</label>
    </ligand>
</feature>
<dbReference type="Gene3D" id="3.60.10.10">
    <property type="entry name" value="Endonuclease/exonuclease/phosphatase"/>
    <property type="match status" value="1"/>
</dbReference>
<feature type="binding site" evidence="6">
    <location>
        <position position="34"/>
    </location>
    <ligand>
        <name>Mg(2+)</name>
        <dbReference type="ChEBI" id="CHEBI:18420"/>
        <label>1</label>
    </ligand>
</feature>
<dbReference type="GO" id="GO:0008311">
    <property type="term" value="F:double-stranded DNA 3'-5' DNA exonuclease activity"/>
    <property type="evidence" value="ECO:0007669"/>
    <property type="project" value="InterPro"/>
</dbReference>
<dbReference type="NCBIfam" id="TIGR00195">
    <property type="entry name" value="exoDNase_III"/>
    <property type="match status" value="1"/>
</dbReference>
<organism evidence="9 10">
    <name type="scientific">Wigglesworthia glossinidia endosymbiont of Glossina morsitans morsitans</name>
    <name type="common">Yale colony</name>
    <dbReference type="NCBI Taxonomy" id="1142511"/>
    <lineage>
        <taxon>Bacteria</taxon>
        <taxon>Pseudomonadati</taxon>
        <taxon>Pseudomonadota</taxon>
        <taxon>Gammaproteobacteria</taxon>
        <taxon>Enterobacterales</taxon>
        <taxon>Erwiniaceae</taxon>
        <taxon>Wigglesworthia</taxon>
    </lineage>
</organism>
<evidence type="ECO:0000256" key="4">
    <source>
        <dbReference type="ARBA" id="ARBA00022842"/>
    </source>
</evidence>
<keyword evidence="3" id="KW-0378">Hydrolase</keyword>
<dbReference type="OrthoDB" id="9803914at2"/>
<accession>H6Q4U4</accession>
<feature type="binding site" evidence="6">
    <location>
        <position position="258"/>
    </location>
    <ligand>
        <name>Mg(2+)</name>
        <dbReference type="ChEBI" id="CHEBI:18420"/>
        <label>1</label>
    </ligand>
</feature>
<feature type="binding site" evidence="6">
    <location>
        <position position="153"/>
    </location>
    <ligand>
        <name>Mg(2+)</name>
        <dbReference type="ChEBI" id="CHEBI:18420"/>
        <label>1</label>
    </ligand>
</feature>